<comment type="cofactor">
    <cofactor evidence="1 8">
        <name>Fe(2+)</name>
        <dbReference type="ChEBI" id="CHEBI:29033"/>
    </cofactor>
</comment>
<organism evidence="11 12">
    <name type="scientific">Saccharopolyspora hordei</name>
    <dbReference type="NCBI Taxonomy" id="1838"/>
    <lineage>
        <taxon>Bacteria</taxon>
        <taxon>Bacillati</taxon>
        <taxon>Actinomycetota</taxon>
        <taxon>Actinomycetes</taxon>
        <taxon>Pseudonocardiales</taxon>
        <taxon>Pseudonocardiaceae</taxon>
        <taxon>Saccharopolyspora</taxon>
    </lineage>
</organism>
<dbReference type="EC" id="1.13.11.2" evidence="11"/>
<evidence type="ECO:0000256" key="5">
    <source>
        <dbReference type="ARBA" id="ARBA00022964"/>
    </source>
</evidence>
<dbReference type="AlphaFoldDB" id="A0A853AIM4"/>
<dbReference type="RefSeq" id="WP_179720806.1">
    <property type="nucleotide sequence ID" value="NZ_BAABFH010000001.1"/>
</dbReference>
<evidence type="ECO:0000256" key="8">
    <source>
        <dbReference type="RuleBase" id="RU000683"/>
    </source>
</evidence>
<protein>
    <submittedName>
        <fullName evidence="11">Catechol 2,3-dioxygenase</fullName>
        <ecNumber evidence="11">1.13.11.2</ecNumber>
    </submittedName>
</protein>
<keyword evidence="7 8" id="KW-0408">Iron</keyword>
<evidence type="ECO:0000259" key="10">
    <source>
        <dbReference type="PROSITE" id="PS51819"/>
    </source>
</evidence>
<dbReference type="PROSITE" id="PS51819">
    <property type="entry name" value="VOC"/>
    <property type="match status" value="2"/>
</dbReference>
<name>A0A853AIM4_9PSEU</name>
<dbReference type="Pfam" id="PF00903">
    <property type="entry name" value="Glyoxalase"/>
    <property type="match status" value="1"/>
</dbReference>
<comment type="similarity">
    <text evidence="2 8">Belongs to the extradiol ring-cleavage dioxygenase family.</text>
</comment>
<evidence type="ECO:0000256" key="7">
    <source>
        <dbReference type="ARBA" id="ARBA00023004"/>
    </source>
</evidence>
<dbReference type="PROSITE" id="PS00082">
    <property type="entry name" value="EXTRADIOL_DIOXYGENAS"/>
    <property type="match status" value="1"/>
</dbReference>
<dbReference type="InterPro" id="IPR029068">
    <property type="entry name" value="Glyas_Bleomycin-R_OHBP_Dase"/>
</dbReference>
<dbReference type="Proteomes" id="UP000587002">
    <property type="component" value="Unassembled WGS sequence"/>
</dbReference>
<dbReference type="InterPro" id="IPR004360">
    <property type="entry name" value="Glyas_Fos-R_dOase_dom"/>
</dbReference>
<evidence type="ECO:0000256" key="9">
    <source>
        <dbReference type="SAM" id="MobiDB-lite"/>
    </source>
</evidence>
<gene>
    <name evidence="11" type="ORF">HNR68_002595</name>
</gene>
<comment type="caution">
    <text evidence="11">The sequence shown here is derived from an EMBL/GenBank/DDBJ whole genome shotgun (WGS) entry which is preliminary data.</text>
</comment>
<dbReference type="GO" id="GO:0008198">
    <property type="term" value="F:ferrous iron binding"/>
    <property type="evidence" value="ECO:0007669"/>
    <property type="project" value="InterPro"/>
</dbReference>
<evidence type="ECO:0000256" key="6">
    <source>
        <dbReference type="ARBA" id="ARBA00023002"/>
    </source>
</evidence>
<evidence type="ECO:0000256" key="1">
    <source>
        <dbReference type="ARBA" id="ARBA00001954"/>
    </source>
</evidence>
<reference evidence="11 12" key="1">
    <citation type="submission" date="2020-07" db="EMBL/GenBank/DDBJ databases">
        <title>Sequencing the genomes of 1000 actinobacteria strains.</title>
        <authorList>
            <person name="Klenk H.-P."/>
        </authorList>
    </citation>
    <scope>NUCLEOTIDE SEQUENCE [LARGE SCALE GENOMIC DNA]</scope>
    <source>
        <strain evidence="11 12">DSM 44065</strain>
    </source>
</reference>
<keyword evidence="3" id="KW-0479">Metal-binding</keyword>
<feature type="domain" description="VOC" evidence="10">
    <location>
        <begin position="8"/>
        <end position="121"/>
    </location>
</feature>
<keyword evidence="12" id="KW-1185">Reference proteome</keyword>
<dbReference type="InterPro" id="IPR037523">
    <property type="entry name" value="VOC_core"/>
</dbReference>
<sequence length="345" mass="38747">MSEILLSQLAHVELLSPRPDETVRWMKDVFGLEETTREGQSVYLRGWAEWLHSSLIVTESDQPGVGRIGWRTYGPEDPETIAKRLDGTDEAVGWVDDWPGHGATFQYRAPEGRHLHEVFWEVDRYEAPEDRKDPCIKNRPQRYPGRGIGARYLDHVTVPTPNMRADIDFYTRLGARHTAQTEVEPGFSVFSTLTCNGIRSTHDLALVPDFSGMTGRAHHIAFRVDQRLDVERAAEQFLAHDTPIEFGPGVHGIDEITYLYVREPGGFRMEINAGGWVNTMPDWETTTYDAAGGNPGQSLYRNVDAPAGFHDAWPLPPTGAAERERDTIASDRLRPFYGSTAGSGR</sequence>
<accession>A0A853AIM4</accession>
<feature type="domain" description="VOC" evidence="10">
    <location>
        <begin position="152"/>
        <end position="274"/>
    </location>
</feature>
<feature type="compositionally biased region" description="Basic and acidic residues" evidence="9">
    <location>
        <begin position="321"/>
        <end position="334"/>
    </location>
</feature>
<dbReference type="Gene3D" id="3.10.180.10">
    <property type="entry name" value="2,3-Dihydroxybiphenyl 1,2-Dioxygenase, domain 1"/>
    <property type="match status" value="2"/>
</dbReference>
<keyword evidence="5 8" id="KW-0223">Dioxygenase</keyword>
<evidence type="ECO:0000256" key="2">
    <source>
        <dbReference type="ARBA" id="ARBA00008784"/>
    </source>
</evidence>
<dbReference type="SUPFAM" id="SSF54593">
    <property type="entry name" value="Glyoxalase/Bleomycin resistance protein/Dihydroxybiphenyl dioxygenase"/>
    <property type="match status" value="1"/>
</dbReference>
<keyword evidence="6 8" id="KW-0560">Oxidoreductase</keyword>
<evidence type="ECO:0000256" key="3">
    <source>
        <dbReference type="ARBA" id="ARBA00022723"/>
    </source>
</evidence>
<keyword evidence="4 8" id="KW-0058">Aromatic hydrocarbons catabolism</keyword>
<evidence type="ECO:0000256" key="4">
    <source>
        <dbReference type="ARBA" id="ARBA00022797"/>
    </source>
</evidence>
<dbReference type="InterPro" id="IPR000486">
    <property type="entry name" value="Xdiol_ring_cleave_dOase_1/2"/>
</dbReference>
<dbReference type="GO" id="GO:0018577">
    <property type="term" value="F:catechol 2,3-dioxygenase activity"/>
    <property type="evidence" value="ECO:0007669"/>
    <property type="project" value="UniProtKB-EC"/>
</dbReference>
<evidence type="ECO:0000313" key="12">
    <source>
        <dbReference type="Proteomes" id="UP000587002"/>
    </source>
</evidence>
<proteinExistence type="inferred from homology"/>
<evidence type="ECO:0000313" key="11">
    <source>
        <dbReference type="EMBL" id="NYI83965.1"/>
    </source>
</evidence>
<feature type="region of interest" description="Disordered" evidence="9">
    <location>
        <begin position="315"/>
        <end position="345"/>
    </location>
</feature>
<dbReference type="EMBL" id="JACCFJ010000001">
    <property type="protein sequence ID" value="NYI83965.1"/>
    <property type="molecule type" value="Genomic_DNA"/>
</dbReference>